<dbReference type="EMBL" id="CP047394">
    <property type="protein sequence ID" value="QHE63056.1"/>
    <property type="molecule type" value="Genomic_DNA"/>
</dbReference>
<keyword evidence="5 7" id="KW-1133">Transmembrane helix</keyword>
<comment type="similarity">
    <text evidence="2">Belongs to the DoxX family.</text>
</comment>
<keyword evidence="6 7" id="KW-0472">Membrane</keyword>
<protein>
    <submittedName>
        <fullName evidence="8">DoxX family membrane protein</fullName>
    </submittedName>
</protein>
<comment type="subcellular location">
    <subcellularLocation>
        <location evidence="1">Cell membrane</location>
        <topology evidence="1">Multi-pass membrane protein</topology>
    </subcellularLocation>
</comment>
<evidence type="ECO:0000256" key="1">
    <source>
        <dbReference type="ARBA" id="ARBA00004651"/>
    </source>
</evidence>
<evidence type="ECO:0000313" key="9">
    <source>
        <dbReference type="Proteomes" id="UP000465062"/>
    </source>
</evidence>
<keyword evidence="3" id="KW-1003">Cell membrane</keyword>
<dbReference type="Proteomes" id="UP000465062">
    <property type="component" value="Chromosome"/>
</dbReference>
<feature type="transmembrane region" description="Helical" evidence="7">
    <location>
        <begin position="73"/>
        <end position="92"/>
    </location>
</feature>
<dbReference type="PANTHER" id="PTHR33452">
    <property type="entry name" value="OXIDOREDUCTASE CATD-RELATED"/>
    <property type="match status" value="1"/>
</dbReference>
<dbReference type="Pfam" id="PF07681">
    <property type="entry name" value="DoxX"/>
    <property type="match status" value="1"/>
</dbReference>
<evidence type="ECO:0000313" key="8">
    <source>
        <dbReference type="EMBL" id="QHE63056.1"/>
    </source>
</evidence>
<keyword evidence="4 7" id="KW-0812">Transmembrane</keyword>
<dbReference type="InterPro" id="IPR032808">
    <property type="entry name" value="DoxX"/>
</dbReference>
<evidence type="ECO:0000256" key="2">
    <source>
        <dbReference type="ARBA" id="ARBA00006679"/>
    </source>
</evidence>
<feature type="transmembrane region" description="Helical" evidence="7">
    <location>
        <begin position="98"/>
        <end position="119"/>
    </location>
</feature>
<evidence type="ECO:0000256" key="5">
    <source>
        <dbReference type="ARBA" id="ARBA00022989"/>
    </source>
</evidence>
<dbReference type="InterPro" id="IPR051907">
    <property type="entry name" value="DoxX-like_oxidoreductase"/>
</dbReference>
<dbReference type="GO" id="GO:0005886">
    <property type="term" value="C:plasma membrane"/>
    <property type="evidence" value="ECO:0007669"/>
    <property type="project" value="UniProtKB-SubCell"/>
</dbReference>
<name>A0A6I6UVT1_9BACI</name>
<dbReference type="RefSeq" id="WP_159362785.1">
    <property type="nucleotide sequence ID" value="NZ_CP047394.1"/>
</dbReference>
<proteinExistence type="inferred from homology"/>
<reference evidence="8 9" key="1">
    <citation type="submission" date="2019-06" db="EMBL/GenBank/DDBJ databases">
        <title>An operon consisting of a P-type ATPase gene and a transcriptional regular gene given the different cadmium resistance in Bacillus vietamensis 151-6 and Bacillus marisflavi 151-25.</title>
        <authorList>
            <person name="Yu X."/>
        </authorList>
    </citation>
    <scope>NUCLEOTIDE SEQUENCE [LARGE SCALE GENOMIC DNA]</scope>
    <source>
        <strain evidence="8 9">151-6</strain>
    </source>
</reference>
<gene>
    <name evidence="8" type="ORF">FHE72_20130</name>
</gene>
<dbReference type="AlphaFoldDB" id="A0A6I6UVT1"/>
<evidence type="ECO:0000256" key="7">
    <source>
        <dbReference type="SAM" id="Phobius"/>
    </source>
</evidence>
<evidence type="ECO:0000256" key="4">
    <source>
        <dbReference type="ARBA" id="ARBA00022692"/>
    </source>
</evidence>
<dbReference type="PANTHER" id="PTHR33452:SF1">
    <property type="entry name" value="INNER MEMBRANE PROTEIN YPHA-RELATED"/>
    <property type="match status" value="1"/>
</dbReference>
<feature type="transmembrane region" description="Helical" evidence="7">
    <location>
        <begin position="7"/>
        <end position="26"/>
    </location>
</feature>
<accession>A0A6I6UVT1</accession>
<dbReference type="KEGG" id="bvq:FHE72_20130"/>
<sequence>MKNRVEWSLLVGRIILGIIMVAHGMQKIMGMEKTIGMFDQIGLPPIMAYTTAIIEAVAGLTLIIGFYVIPSAIALAITMFGAIILVKFKMGLIGGYEFPLALLGLSVMLSIAGSNKWSLMNVINKQREKEASENPSLSSGR</sequence>
<evidence type="ECO:0000256" key="6">
    <source>
        <dbReference type="ARBA" id="ARBA00023136"/>
    </source>
</evidence>
<organism evidence="8 9">
    <name type="scientific">Rossellomorea vietnamensis</name>
    <dbReference type="NCBI Taxonomy" id="218284"/>
    <lineage>
        <taxon>Bacteria</taxon>
        <taxon>Bacillati</taxon>
        <taxon>Bacillota</taxon>
        <taxon>Bacilli</taxon>
        <taxon>Bacillales</taxon>
        <taxon>Bacillaceae</taxon>
        <taxon>Rossellomorea</taxon>
    </lineage>
</organism>
<feature type="transmembrane region" description="Helical" evidence="7">
    <location>
        <begin position="46"/>
        <end position="68"/>
    </location>
</feature>
<evidence type="ECO:0000256" key="3">
    <source>
        <dbReference type="ARBA" id="ARBA00022475"/>
    </source>
</evidence>